<comment type="cofactor">
    <cofactor evidence="1">
        <name>Zn(2+)</name>
        <dbReference type="ChEBI" id="CHEBI:29105"/>
    </cofactor>
</comment>
<dbReference type="GO" id="GO:0004180">
    <property type="term" value="F:carboxypeptidase activity"/>
    <property type="evidence" value="ECO:0007669"/>
    <property type="project" value="UniProtKB-KW"/>
</dbReference>
<gene>
    <name evidence="8" type="primary">AGTPBP1</name>
    <name evidence="8" type="ORF">HK105_206180</name>
</gene>
<dbReference type="Pfam" id="PF18027">
    <property type="entry name" value="Pepdidase_M14_N"/>
    <property type="match status" value="1"/>
</dbReference>
<feature type="active site" description="Proton donor/acceptor" evidence="5">
    <location>
        <position position="981"/>
    </location>
</feature>
<dbReference type="Gene3D" id="2.60.40.3120">
    <property type="match status" value="1"/>
</dbReference>
<dbReference type="PANTHER" id="PTHR12756">
    <property type="entry name" value="CYTOSOLIC CARBOXYPEPTIDASE"/>
    <property type="match status" value="1"/>
</dbReference>
<evidence type="ECO:0000256" key="4">
    <source>
        <dbReference type="ARBA" id="ARBA00026108"/>
    </source>
</evidence>
<comment type="catalytic activity">
    <reaction evidence="3">
        <text>C-terminal L-alpha-aminoacyl-L-glutamyl-L-glutamyl-[tubulin] + H2O = C-terminal L-alpha-aminoacyl-L-glutamyl-[tubulin] + L-glutamate</text>
        <dbReference type="Rhea" id="RHEA:63792"/>
        <dbReference type="Rhea" id="RHEA-COMP:16435"/>
        <dbReference type="Rhea" id="RHEA-COMP:16436"/>
        <dbReference type="ChEBI" id="CHEBI:15377"/>
        <dbReference type="ChEBI" id="CHEBI:29985"/>
        <dbReference type="ChEBI" id="CHEBI:149555"/>
        <dbReference type="ChEBI" id="CHEBI:149556"/>
        <dbReference type="EC" id="3.4.17.24"/>
    </reaction>
    <physiologicalReaction direction="left-to-right" evidence="3">
        <dbReference type="Rhea" id="RHEA:63793"/>
    </physiologicalReaction>
</comment>
<evidence type="ECO:0000256" key="1">
    <source>
        <dbReference type="ARBA" id="ARBA00001947"/>
    </source>
</evidence>
<evidence type="ECO:0000256" key="3">
    <source>
        <dbReference type="ARBA" id="ARBA00024524"/>
    </source>
</evidence>
<keyword evidence="9" id="KW-1185">Reference proteome</keyword>
<reference evidence="8 9" key="1">
    <citation type="submission" date="2023-09" db="EMBL/GenBank/DDBJ databases">
        <title>Pangenome analysis of Batrachochytrium dendrobatidis and related Chytrids.</title>
        <authorList>
            <person name="Yacoub M.N."/>
            <person name="Stajich J.E."/>
            <person name="James T.Y."/>
        </authorList>
    </citation>
    <scope>NUCLEOTIDE SEQUENCE [LARGE SCALE GENOMIC DNA]</scope>
    <source>
        <strain evidence="8 9">JEL0888</strain>
    </source>
</reference>
<dbReference type="InterPro" id="IPR011989">
    <property type="entry name" value="ARM-like"/>
</dbReference>
<dbReference type="Gene3D" id="3.40.630.10">
    <property type="entry name" value="Zn peptidases"/>
    <property type="match status" value="1"/>
</dbReference>
<feature type="region of interest" description="Disordered" evidence="6">
    <location>
        <begin position="1226"/>
        <end position="1251"/>
    </location>
</feature>
<sequence length="1251" mass="134588">MRSFQSLSISTDARRKIIRQCLDLKRLMDKEGNSIYAESSIQKTLFSRTSTSISVLFRCLRSTPDIDTCIVVTNLLLRLVTTSECNQTNLATMAKKNLTAVLMRCLQLYHQDYLVPSAPTISPNLSQRLDDVLVNIMTLLVKLSKFDVKVPLLARLHNAISISIDIIQRWLDRKDYSAMLLAFSALRTFASKNDFTDAALPSIQKSNILVIIEQILKNPPPQLSQSKLDCVVELLAIFSKSKSETDKSAAGTICLEIMHMLGVKLFLTLSTSGYDAVQRASLRLLRIVIDYGVATDLVLHAWQRSSLRGLTCLQDFGKRMFDAADGAKYLTDALHSILHTSDGASTALSSTSSTPALLVAVLRAAVAHSDLPFLPHFQDRLFPLPLKHVPGTNTQPSVSQEKSVQDGALNLGFDTLEGERDYERLVDEYTAKIRRGGKLPGCLANMVFGSSAELGSDTKTAPDFGRAVAGLDAPPDKAADSQTALTSGATADQVIAKLQGLCPELLAMSGKPLPPCEPPAPNIRVRHVQPMAPGKHIVCRNQCPSEPEMQMRRSPLSLRKIVFEHTARMFQPSTKGVLVYDVMDDRVAQAAMQMHDGTLLFDSRFESGNLQMAIRVSQFEYDLVVQTDINAMQGKHNQWFYFSVQRMVPNTPYKFNILNLSKPASQFNHGMQPVVYSVSDPGWRRSGDCVFYIKQVGNHYRKPGVAPAASATAGAGGADDAAMDGTYSTLVFTLVFRLPEDTCFIAYHYPYTYSELQRALYQFYQNPRYRHHCRRTSLCQTLGGNECILLTITDFDQESLLSNPLNERRYVHPGESNSSHIMSGLVQFLLSTDDTAVALRRRCIFKIVPMLNPDGVVNGSHRCSLAGVDLNRQWKTPSRITTPTVFWTKLLWRFIIGLGNRPLLACDFHGHSRRKNVFVFGCENGSGDAEGLEKIFPHSLASNSSIFDYSSCRFVVERSKESTARVVLWREFGLVNSFTLESSYCGADFGERKGMQFSIPDLEKMGADFCKAVHAMLAAPEFSGSEMPLACPGPISGGVGVGAGAGSAATLAAGAGSAGSVPSRLKSAPSSSSSSASTPVRQRKKAGAKGAGASSNASGAAQGNAASQLTPGMQPAKKSKISSASVAANVSGAVVVSSGKGRHGKSKHAGGSGAQGSGGSARSSTGAHSARPSAQAAGSLGSGTLGTGVRAAGAGARARKSVAHLSDSLEAPLDGVAAVGGIGGAMADEDMLGDMSRDNASNDSDSSDDDG</sequence>
<keyword evidence="8" id="KW-0378">Hydrolase</keyword>
<feature type="compositionally biased region" description="Low complexity" evidence="6">
    <location>
        <begin position="1091"/>
        <end position="1108"/>
    </location>
</feature>
<dbReference type="InterPro" id="IPR000834">
    <property type="entry name" value="Peptidase_M14"/>
</dbReference>
<dbReference type="SUPFAM" id="SSF53187">
    <property type="entry name" value="Zn-dependent exopeptidases"/>
    <property type="match status" value="1"/>
</dbReference>
<evidence type="ECO:0000259" key="7">
    <source>
        <dbReference type="PROSITE" id="PS52035"/>
    </source>
</evidence>
<dbReference type="InterPro" id="IPR040626">
    <property type="entry name" value="Pepdidase_M14_N"/>
</dbReference>
<organism evidence="8 9">
    <name type="scientific">Polyrhizophydium stewartii</name>
    <dbReference type="NCBI Taxonomy" id="2732419"/>
    <lineage>
        <taxon>Eukaryota</taxon>
        <taxon>Fungi</taxon>
        <taxon>Fungi incertae sedis</taxon>
        <taxon>Chytridiomycota</taxon>
        <taxon>Chytridiomycota incertae sedis</taxon>
        <taxon>Chytridiomycetes</taxon>
        <taxon>Rhizophydiales</taxon>
        <taxon>Rhizophydiales incertae sedis</taxon>
        <taxon>Polyrhizophydium</taxon>
    </lineage>
</organism>
<dbReference type="PROSITE" id="PS52035">
    <property type="entry name" value="PEPTIDASE_M14"/>
    <property type="match status" value="1"/>
</dbReference>
<evidence type="ECO:0000313" key="9">
    <source>
        <dbReference type="Proteomes" id="UP001527925"/>
    </source>
</evidence>
<dbReference type="EC" id="3.4.17.24" evidence="4"/>
<feature type="compositionally biased region" description="Low complexity" evidence="6">
    <location>
        <begin position="1059"/>
        <end position="1077"/>
    </location>
</feature>
<feature type="region of interest" description="Disordered" evidence="6">
    <location>
        <begin position="1059"/>
        <end position="1120"/>
    </location>
</feature>
<dbReference type="InterPro" id="IPR016024">
    <property type="entry name" value="ARM-type_fold"/>
</dbReference>
<accession>A0ABR4N421</accession>
<feature type="domain" description="Peptidase M14" evidence="7">
    <location>
        <begin position="749"/>
        <end position="1017"/>
    </location>
</feature>
<comment type="caution">
    <text evidence="8">The sequence shown here is derived from an EMBL/GenBank/DDBJ whole genome shotgun (WGS) entry which is preliminary data.</text>
</comment>
<feature type="region of interest" description="Disordered" evidence="6">
    <location>
        <begin position="1137"/>
        <end position="1184"/>
    </location>
</feature>
<dbReference type="PANTHER" id="PTHR12756:SF11">
    <property type="entry name" value="CYTOSOLIC CARBOXYPEPTIDASE 1"/>
    <property type="match status" value="1"/>
</dbReference>
<feature type="compositionally biased region" description="Gly residues" evidence="6">
    <location>
        <begin position="1150"/>
        <end position="1159"/>
    </location>
</feature>
<comment type="similarity">
    <text evidence="2 5">Belongs to the peptidase M14 family.</text>
</comment>
<name>A0ABR4N421_9FUNG</name>
<dbReference type="Pfam" id="PF00246">
    <property type="entry name" value="Peptidase_M14"/>
    <property type="match status" value="1"/>
</dbReference>
<dbReference type="SUPFAM" id="SSF48371">
    <property type="entry name" value="ARM repeat"/>
    <property type="match status" value="1"/>
</dbReference>
<evidence type="ECO:0000313" key="8">
    <source>
        <dbReference type="EMBL" id="KAL2914236.1"/>
    </source>
</evidence>
<dbReference type="InterPro" id="IPR050821">
    <property type="entry name" value="Cytosolic_carboxypeptidase"/>
</dbReference>
<dbReference type="Gene3D" id="1.25.10.10">
    <property type="entry name" value="Leucine-rich Repeat Variant"/>
    <property type="match status" value="1"/>
</dbReference>
<keyword evidence="8" id="KW-0121">Carboxypeptidase</keyword>
<protein>
    <recommendedName>
        <fullName evidence="4">tubulin-glutamate carboxypeptidase</fullName>
        <ecNumber evidence="4">3.4.17.24</ecNumber>
    </recommendedName>
</protein>
<dbReference type="Pfam" id="PF25571">
    <property type="entry name" value="TPR_CCP1_N"/>
    <property type="match status" value="1"/>
</dbReference>
<keyword evidence="8" id="KW-0645">Protease</keyword>
<evidence type="ECO:0000256" key="6">
    <source>
        <dbReference type="SAM" id="MobiDB-lite"/>
    </source>
</evidence>
<evidence type="ECO:0000256" key="5">
    <source>
        <dbReference type="PROSITE-ProRule" id="PRU01379"/>
    </source>
</evidence>
<feature type="compositionally biased region" description="Low complexity" evidence="6">
    <location>
        <begin position="1160"/>
        <end position="1179"/>
    </location>
</feature>
<proteinExistence type="inferred from homology"/>
<dbReference type="Proteomes" id="UP001527925">
    <property type="component" value="Unassembled WGS sequence"/>
</dbReference>
<evidence type="ECO:0000256" key="2">
    <source>
        <dbReference type="ARBA" id="ARBA00005988"/>
    </source>
</evidence>
<dbReference type="EMBL" id="JADGIZ020000035">
    <property type="protein sequence ID" value="KAL2914236.1"/>
    <property type="molecule type" value="Genomic_DNA"/>
</dbReference>